<dbReference type="InterPro" id="IPR027417">
    <property type="entry name" value="P-loop_NTPase"/>
</dbReference>
<keyword evidence="2" id="KW-0547">Nucleotide-binding</keyword>
<dbReference type="PANTHER" id="PTHR30258">
    <property type="entry name" value="TYPE II SECRETION SYSTEM PROTEIN GSPE-RELATED"/>
    <property type="match status" value="1"/>
</dbReference>
<keyword evidence="6" id="KW-1185">Reference proteome</keyword>
<sequence>MGKKNDVMHFINQLLAKATERRASDIHIEPQAEQVRIRQRVDGFLLETDQLAKEFANALVSHIKVTSQLDIGEKRMPQDGAMRWERADTCVDIRVSTLPTIHGEKVVLRLLKNHRQSFQLHDLGMPEEEQRRTERILHKKSGLVIVSGPTGSGKTTTLYAMLQALNRVETNIVTLEDPIELKLDGVNQVQIRPKAGLTFARGLRSVLRQDPDIIMIGEIRDVETANIAISAALSGHLVLTSLHTSDVVRTITRLIDMGIEPYRVAAALSGVVAQRLVRLVCQICRGTQCPDCQDTGYYGRTGAFEVMEMDEELERLIARGATLGEVRHHLQNQGMKGLKEAVQELVDQNRTTYEEWMRVIEGVEKEQVEC</sequence>
<dbReference type="PROSITE" id="PS00662">
    <property type="entry name" value="T2SP_E"/>
    <property type="match status" value="1"/>
</dbReference>
<dbReference type="Gene3D" id="3.40.50.300">
    <property type="entry name" value="P-loop containing nucleotide triphosphate hydrolases"/>
    <property type="match status" value="1"/>
</dbReference>
<dbReference type="EMBL" id="JBHTBW010000047">
    <property type="protein sequence ID" value="MFC7442251.1"/>
    <property type="molecule type" value="Genomic_DNA"/>
</dbReference>
<dbReference type="InterPro" id="IPR003593">
    <property type="entry name" value="AAA+_ATPase"/>
</dbReference>
<proteinExistence type="inferred from homology"/>
<accession>A0ABW2RN97</accession>
<evidence type="ECO:0000256" key="3">
    <source>
        <dbReference type="ARBA" id="ARBA00022840"/>
    </source>
</evidence>
<dbReference type="SMART" id="SM00382">
    <property type="entry name" value="AAA"/>
    <property type="match status" value="1"/>
</dbReference>
<reference evidence="6" key="1">
    <citation type="journal article" date="2019" name="Int. J. Syst. Evol. Microbiol.">
        <title>The Global Catalogue of Microorganisms (GCM) 10K type strain sequencing project: providing services to taxonomists for standard genome sequencing and annotation.</title>
        <authorList>
            <consortium name="The Broad Institute Genomics Platform"/>
            <consortium name="The Broad Institute Genome Sequencing Center for Infectious Disease"/>
            <person name="Wu L."/>
            <person name="Ma J."/>
        </authorList>
    </citation>
    <scope>NUCLEOTIDE SEQUENCE [LARGE SCALE GENOMIC DNA]</scope>
    <source>
        <strain evidence="6">CGMCC 1.12942</strain>
    </source>
</reference>
<comment type="caution">
    <text evidence="5">The sequence shown here is derived from an EMBL/GenBank/DDBJ whole genome shotgun (WGS) entry which is preliminary data.</text>
</comment>
<dbReference type="PANTHER" id="PTHR30258:SF2">
    <property type="entry name" value="COMG OPERON PROTEIN 1"/>
    <property type="match status" value="1"/>
</dbReference>
<feature type="domain" description="Bacterial type II secretion system protein E" evidence="4">
    <location>
        <begin position="207"/>
        <end position="221"/>
    </location>
</feature>
<dbReference type="Gene3D" id="3.30.450.90">
    <property type="match status" value="1"/>
</dbReference>
<name>A0ABW2RN97_9BACL</name>
<dbReference type="SUPFAM" id="SSF52540">
    <property type="entry name" value="P-loop containing nucleoside triphosphate hydrolases"/>
    <property type="match status" value="1"/>
</dbReference>
<organism evidence="5 6">
    <name type="scientific">Laceyella putida</name>
    <dbReference type="NCBI Taxonomy" id="110101"/>
    <lineage>
        <taxon>Bacteria</taxon>
        <taxon>Bacillati</taxon>
        <taxon>Bacillota</taxon>
        <taxon>Bacilli</taxon>
        <taxon>Bacillales</taxon>
        <taxon>Thermoactinomycetaceae</taxon>
        <taxon>Laceyella</taxon>
    </lineage>
</organism>
<evidence type="ECO:0000259" key="4">
    <source>
        <dbReference type="PROSITE" id="PS00662"/>
    </source>
</evidence>
<evidence type="ECO:0000313" key="6">
    <source>
        <dbReference type="Proteomes" id="UP001596500"/>
    </source>
</evidence>
<evidence type="ECO:0000256" key="2">
    <source>
        <dbReference type="ARBA" id="ARBA00022741"/>
    </source>
</evidence>
<gene>
    <name evidence="5" type="ORF">ACFQNG_14260</name>
</gene>
<keyword evidence="3" id="KW-0067">ATP-binding</keyword>
<comment type="similarity">
    <text evidence="1">Belongs to the GSP E family.</text>
</comment>
<dbReference type="InterPro" id="IPR001482">
    <property type="entry name" value="T2SS/T4SS_dom"/>
</dbReference>
<evidence type="ECO:0000256" key="1">
    <source>
        <dbReference type="ARBA" id="ARBA00006611"/>
    </source>
</evidence>
<evidence type="ECO:0000313" key="5">
    <source>
        <dbReference type="EMBL" id="MFC7442251.1"/>
    </source>
</evidence>
<dbReference type="CDD" id="cd01129">
    <property type="entry name" value="PulE-GspE-like"/>
    <property type="match status" value="1"/>
</dbReference>
<dbReference type="RefSeq" id="WP_379866011.1">
    <property type="nucleotide sequence ID" value="NZ_JBHTBW010000047.1"/>
</dbReference>
<dbReference type="Proteomes" id="UP001596500">
    <property type="component" value="Unassembled WGS sequence"/>
</dbReference>
<protein>
    <submittedName>
        <fullName evidence="5">GspE/PulE family protein</fullName>
    </submittedName>
</protein>
<dbReference type="Pfam" id="PF00437">
    <property type="entry name" value="T2SSE"/>
    <property type="match status" value="1"/>
</dbReference>